<dbReference type="EMBL" id="CP042582">
    <property type="protein sequence ID" value="QEX23839.1"/>
    <property type="molecule type" value="Genomic_DNA"/>
</dbReference>
<feature type="compositionally biased region" description="Basic and acidic residues" evidence="1">
    <location>
        <begin position="21"/>
        <end position="34"/>
    </location>
</feature>
<feature type="compositionally biased region" description="Basic and acidic residues" evidence="1">
    <location>
        <begin position="52"/>
        <end position="61"/>
    </location>
</feature>
<sequence>MTQHKPAKPGKKPNRSPAKPAEPKEDPVEQDSRDSFPASDPPSWVPVTGEGTPDRSGRQRS</sequence>
<evidence type="ECO:0000313" key="3">
    <source>
        <dbReference type="Proteomes" id="UP000325797"/>
    </source>
</evidence>
<protein>
    <submittedName>
        <fullName evidence="2">Uncharacterized protein</fullName>
    </submittedName>
</protein>
<organism evidence="2 3">
    <name type="scientific">Hypericibacter adhaerens</name>
    <dbReference type="NCBI Taxonomy" id="2602016"/>
    <lineage>
        <taxon>Bacteria</taxon>
        <taxon>Pseudomonadati</taxon>
        <taxon>Pseudomonadota</taxon>
        <taxon>Alphaproteobacteria</taxon>
        <taxon>Rhodospirillales</taxon>
        <taxon>Dongiaceae</taxon>
        <taxon>Hypericibacter</taxon>
    </lineage>
</organism>
<keyword evidence="3" id="KW-1185">Reference proteome</keyword>
<gene>
    <name evidence="2" type="ORF">FRZ61_37780</name>
</gene>
<accession>A0A5J6N2A8</accession>
<evidence type="ECO:0000256" key="1">
    <source>
        <dbReference type="SAM" id="MobiDB-lite"/>
    </source>
</evidence>
<proteinExistence type="predicted"/>
<reference evidence="2 3" key="1">
    <citation type="submission" date="2019-08" db="EMBL/GenBank/DDBJ databases">
        <title>Hyperibacter terrae gen. nov., sp. nov. and Hyperibacter viscosus sp. nov., two new members in the family Rhodospirillaceae isolated from the rhizosphere of Hypericum perforatum.</title>
        <authorList>
            <person name="Noviana Z."/>
        </authorList>
    </citation>
    <scope>NUCLEOTIDE SEQUENCE [LARGE SCALE GENOMIC DNA]</scope>
    <source>
        <strain evidence="2 3">R5959</strain>
    </source>
</reference>
<evidence type="ECO:0000313" key="2">
    <source>
        <dbReference type="EMBL" id="QEX23839.1"/>
    </source>
</evidence>
<feature type="region of interest" description="Disordered" evidence="1">
    <location>
        <begin position="1"/>
        <end position="61"/>
    </location>
</feature>
<dbReference type="KEGG" id="hadh:FRZ61_37780"/>
<dbReference type="Proteomes" id="UP000325797">
    <property type="component" value="Chromosome"/>
</dbReference>
<feature type="compositionally biased region" description="Basic residues" evidence="1">
    <location>
        <begin position="1"/>
        <end position="14"/>
    </location>
</feature>
<name>A0A5J6N2A8_9PROT</name>
<dbReference type="AlphaFoldDB" id="A0A5J6N2A8"/>